<evidence type="ECO:0000313" key="1">
    <source>
        <dbReference type="EMBL" id="CAA9381680.1"/>
    </source>
</evidence>
<dbReference type="AlphaFoldDB" id="A0A6J4N9P1"/>
<dbReference type="InterPro" id="IPR050892">
    <property type="entry name" value="ADP-ribose_metab_enzymes"/>
</dbReference>
<dbReference type="GO" id="GO:0140291">
    <property type="term" value="P:peptidyl-glutamate ADP-deribosylation"/>
    <property type="evidence" value="ECO:0007669"/>
    <property type="project" value="TreeGrafter"/>
</dbReference>
<dbReference type="SUPFAM" id="SSF52949">
    <property type="entry name" value="Macro domain-like"/>
    <property type="match status" value="1"/>
</dbReference>
<protein>
    <recommendedName>
        <fullName evidence="2">Macro domain-containing protein</fullName>
    </recommendedName>
</protein>
<dbReference type="PANTHER" id="PTHR12521:SF0">
    <property type="entry name" value="ADP-RIBOSE GLYCOHYDROLASE OARD1"/>
    <property type="match status" value="1"/>
</dbReference>
<dbReference type="EMBL" id="CADCTR010003092">
    <property type="protein sequence ID" value="CAA9381680.1"/>
    <property type="molecule type" value="Genomic_DNA"/>
</dbReference>
<sequence>MQEIRGNLWAVEADLRLITTNGEITKSGKVVMGRGCAKEARDGVPGIDIRLAGLVAKHGNRVMRCARVNGADLATFPVKHKWRESADLDLIRQSAVQLVTLTDRFGYQNVVLPRPGCGNGRRKWADVAPILKEVLDDRFSVVTH</sequence>
<name>A0A6J4N9P1_9CHLR</name>
<dbReference type="InterPro" id="IPR043472">
    <property type="entry name" value="Macro_dom-like"/>
</dbReference>
<evidence type="ECO:0008006" key="2">
    <source>
        <dbReference type="Google" id="ProtNLM"/>
    </source>
</evidence>
<gene>
    <name evidence="1" type="ORF">AVDCRST_MAG93-9220</name>
</gene>
<dbReference type="Gene3D" id="3.40.220.10">
    <property type="entry name" value="Leucine Aminopeptidase, subunit E, domain 1"/>
    <property type="match status" value="1"/>
</dbReference>
<accession>A0A6J4N9P1</accession>
<dbReference type="PANTHER" id="PTHR12521">
    <property type="entry name" value="PROTEIN C6ORF130"/>
    <property type="match status" value="1"/>
</dbReference>
<organism evidence="1">
    <name type="scientific">uncultured Chloroflexia bacterium</name>
    <dbReference type="NCBI Taxonomy" id="1672391"/>
    <lineage>
        <taxon>Bacteria</taxon>
        <taxon>Bacillati</taxon>
        <taxon>Chloroflexota</taxon>
        <taxon>Chloroflexia</taxon>
        <taxon>environmental samples</taxon>
    </lineage>
</organism>
<reference evidence="1" key="1">
    <citation type="submission" date="2020-02" db="EMBL/GenBank/DDBJ databases">
        <authorList>
            <person name="Meier V. D."/>
        </authorList>
    </citation>
    <scope>NUCLEOTIDE SEQUENCE</scope>
    <source>
        <strain evidence="1">AVDCRST_MAG93</strain>
    </source>
</reference>
<proteinExistence type="predicted"/>